<dbReference type="Proteomes" id="UP000603352">
    <property type="component" value="Unassembled WGS sequence"/>
</dbReference>
<evidence type="ECO:0000313" key="14">
    <source>
        <dbReference type="Proteomes" id="UP000603352"/>
    </source>
</evidence>
<evidence type="ECO:0000256" key="12">
    <source>
        <dbReference type="HAMAP-Rule" id="MF_00388"/>
    </source>
</evidence>
<dbReference type="Gene3D" id="3.30.230.20">
    <property type="entry name" value="lpxc deacetylase, domain 1"/>
    <property type="match status" value="1"/>
</dbReference>
<evidence type="ECO:0000256" key="9">
    <source>
        <dbReference type="ARBA" id="ARBA00022833"/>
    </source>
</evidence>
<dbReference type="EC" id="3.5.1.108" evidence="4 12"/>
<feature type="binding site" evidence="12">
    <location>
        <position position="262"/>
    </location>
    <ligand>
        <name>Zn(2+)</name>
        <dbReference type="ChEBI" id="CHEBI:29105"/>
    </ligand>
</feature>
<evidence type="ECO:0000256" key="1">
    <source>
        <dbReference type="ARBA" id="ARBA00001947"/>
    </source>
</evidence>
<dbReference type="InterPro" id="IPR011334">
    <property type="entry name" value="UDP-acyl_GlcNac_deAcase_C"/>
</dbReference>
<keyword evidence="9 12" id="KW-0862">Zinc</keyword>
<evidence type="ECO:0000313" key="13">
    <source>
        <dbReference type="EMBL" id="GGB23596.1"/>
    </source>
</evidence>
<keyword evidence="5 12" id="KW-0444">Lipid biosynthesis</keyword>
<dbReference type="InterPro" id="IPR015870">
    <property type="entry name" value="UDP-acyl_N-AcGlcN_deAcase_N"/>
</dbReference>
<evidence type="ECO:0000256" key="8">
    <source>
        <dbReference type="ARBA" id="ARBA00022801"/>
    </source>
</evidence>
<comment type="similarity">
    <text evidence="12">Belongs to the LpxC family.</text>
</comment>
<comment type="caution">
    <text evidence="13">The sequence shown here is derived from an EMBL/GenBank/DDBJ whole genome shotgun (WGS) entry which is preliminary data.</text>
</comment>
<evidence type="ECO:0000256" key="7">
    <source>
        <dbReference type="ARBA" id="ARBA00022723"/>
    </source>
</evidence>
<organism evidence="13 14">
    <name type="scientific">Tistrella bauzanensis</name>
    <dbReference type="NCBI Taxonomy" id="657419"/>
    <lineage>
        <taxon>Bacteria</taxon>
        <taxon>Pseudomonadati</taxon>
        <taxon>Pseudomonadota</taxon>
        <taxon>Alphaproteobacteria</taxon>
        <taxon>Geminicoccales</taxon>
        <taxon>Geminicoccaceae</taxon>
        <taxon>Tistrella</taxon>
    </lineage>
</organism>
<name>A0ABQ1I761_9PROT</name>
<feature type="active site" description="Proton donor" evidence="12">
    <location>
        <position position="289"/>
    </location>
</feature>
<dbReference type="Pfam" id="PF03331">
    <property type="entry name" value="LpxC"/>
    <property type="match status" value="1"/>
</dbReference>
<dbReference type="Gene3D" id="3.30.1700.10">
    <property type="entry name" value="lpxc deacetylase, domain 2"/>
    <property type="match status" value="1"/>
</dbReference>
<evidence type="ECO:0000256" key="2">
    <source>
        <dbReference type="ARBA" id="ARBA00002923"/>
    </source>
</evidence>
<evidence type="ECO:0000256" key="11">
    <source>
        <dbReference type="ARBA" id="ARBA00024535"/>
    </source>
</evidence>
<accession>A0ABQ1I761</accession>
<keyword evidence="14" id="KW-1185">Reference proteome</keyword>
<keyword evidence="8 12" id="KW-0378">Hydrolase</keyword>
<evidence type="ECO:0000256" key="10">
    <source>
        <dbReference type="ARBA" id="ARBA00023098"/>
    </source>
</evidence>
<keyword evidence="6 12" id="KW-0441">Lipid A biosynthesis</keyword>
<dbReference type="SUPFAM" id="SSF54211">
    <property type="entry name" value="Ribosomal protein S5 domain 2-like"/>
    <property type="match status" value="2"/>
</dbReference>
<keyword evidence="10 12" id="KW-0443">Lipid metabolism</keyword>
<comment type="pathway">
    <text evidence="3 12">Glycolipid biosynthesis; lipid IV(A) biosynthesis; lipid IV(A) from (3R)-3-hydroxytetradecanoyl-[acyl-carrier-protein] and UDP-N-acetyl-alpha-D-glucosamine: step 2/6.</text>
</comment>
<sequence>MTVYLNDIHDSADFFRRAAPLGVVRQRTLAVPMRCSGIGLHSGMPVEMILRPAPVDSGIRFRRTDLGGVIVPARHDTIINTRLCSMLGVPAMGDRPAASVSTVEHLMAALAAAGIDNLLVDIDGPEVPVMDGSSRPFLFLIDCAGVTEQAAARRFIEVLKPVELEQGASRVRLVPADRWILDVTIDFENPVIGRERIELELTANGFASELAAARTFGFAHEVEQMRAAGLGRGGSLDNAVVVDGGAVLNPEGLRFADEFVRHKALDAVGDLYLAGAPLLARFEGLAPGHGVNNALLHKLFADPTAWRYTECVAEAGQLHQVAAA</sequence>
<dbReference type="InterPro" id="IPR004463">
    <property type="entry name" value="UDP-acyl_GlcNac_deAcase"/>
</dbReference>
<comment type="cofactor">
    <cofactor evidence="1 12">
        <name>Zn(2+)</name>
        <dbReference type="ChEBI" id="CHEBI:29105"/>
    </cofactor>
</comment>
<proteinExistence type="inferred from homology"/>
<evidence type="ECO:0000256" key="4">
    <source>
        <dbReference type="ARBA" id="ARBA00012745"/>
    </source>
</evidence>
<evidence type="ECO:0000256" key="5">
    <source>
        <dbReference type="ARBA" id="ARBA00022516"/>
    </source>
</evidence>
<dbReference type="PANTHER" id="PTHR33694:SF1">
    <property type="entry name" value="UDP-3-O-ACYL-N-ACETYLGLUCOSAMINE DEACETYLASE 1, MITOCHONDRIAL-RELATED"/>
    <property type="match status" value="1"/>
</dbReference>
<gene>
    <name evidence="12 13" type="primary">lpxC</name>
    <name evidence="13" type="ORF">GCM10011505_01040</name>
</gene>
<comment type="function">
    <text evidence="2 12">Catalyzes the hydrolysis of UDP-3-O-myristoyl-N-acetylglucosamine to form UDP-3-O-myristoylglucosamine and acetate, the committed step in lipid A biosynthesis.</text>
</comment>
<evidence type="ECO:0000256" key="6">
    <source>
        <dbReference type="ARBA" id="ARBA00022556"/>
    </source>
</evidence>
<protein>
    <recommendedName>
        <fullName evidence="4 12">UDP-3-O-acyl-N-acetylglucosamine deacetylase</fullName>
        <shortName evidence="12">UDP-3-O-acyl-GlcNAc deacetylase</shortName>
        <ecNumber evidence="4 12">3.5.1.108</ecNumber>
    </recommendedName>
    <alternativeName>
        <fullName evidence="12">UDP-3-O-[R-3-hydroxymyristoyl]-N-acetylglucosamine deacetylase</fullName>
    </alternativeName>
</protein>
<dbReference type="EMBL" id="BMDZ01000001">
    <property type="protein sequence ID" value="GGB23596.1"/>
    <property type="molecule type" value="Genomic_DNA"/>
</dbReference>
<dbReference type="NCBIfam" id="TIGR00325">
    <property type="entry name" value="lpxC"/>
    <property type="match status" value="1"/>
</dbReference>
<feature type="binding site" evidence="12">
    <location>
        <position position="105"/>
    </location>
    <ligand>
        <name>Zn(2+)</name>
        <dbReference type="ChEBI" id="CHEBI:29105"/>
    </ligand>
</feature>
<evidence type="ECO:0000256" key="3">
    <source>
        <dbReference type="ARBA" id="ARBA00005002"/>
    </source>
</evidence>
<dbReference type="PANTHER" id="PTHR33694">
    <property type="entry name" value="UDP-3-O-ACYL-N-ACETYLGLUCOSAMINE DEACETYLASE 1, MITOCHONDRIAL-RELATED"/>
    <property type="match status" value="1"/>
</dbReference>
<feature type="binding site" evidence="12">
    <location>
        <position position="266"/>
    </location>
    <ligand>
        <name>Zn(2+)</name>
        <dbReference type="ChEBI" id="CHEBI:29105"/>
    </ligand>
</feature>
<dbReference type="InterPro" id="IPR020568">
    <property type="entry name" value="Ribosomal_Su5_D2-typ_SF"/>
</dbReference>
<dbReference type="HAMAP" id="MF_00388">
    <property type="entry name" value="LpxC"/>
    <property type="match status" value="1"/>
</dbReference>
<comment type="catalytic activity">
    <reaction evidence="11 12">
        <text>a UDP-3-O-[(3R)-3-hydroxyacyl]-N-acetyl-alpha-D-glucosamine + H2O = a UDP-3-O-[(3R)-3-hydroxyacyl]-alpha-D-glucosamine + acetate</text>
        <dbReference type="Rhea" id="RHEA:67816"/>
        <dbReference type="ChEBI" id="CHEBI:15377"/>
        <dbReference type="ChEBI" id="CHEBI:30089"/>
        <dbReference type="ChEBI" id="CHEBI:137740"/>
        <dbReference type="ChEBI" id="CHEBI:173225"/>
        <dbReference type="EC" id="3.5.1.108"/>
    </reaction>
</comment>
<keyword evidence="7 12" id="KW-0479">Metal-binding</keyword>
<reference evidence="14" key="1">
    <citation type="journal article" date="2019" name="Int. J. Syst. Evol. Microbiol.">
        <title>The Global Catalogue of Microorganisms (GCM) 10K type strain sequencing project: providing services to taxonomists for standard genome sequencing and annotation.</title>
        <authorList>
            <consortium name="The Broad Institute Genomics Platform"/>
            <consortium name="The Broad Institute Genome Sequencing Center for Infectious Disease"/>
            <person name="Wu L."/>
            <person name="Ma J."/>
        </authorList>
    </citation>
    <scope>NUCLEOTIDE SEQUENCE [LARGE SCALE GENOMIC DNA]</scope>
    <source>
        <strain evidence="14">CGMCC 1.10188</strain>
    </source>
</reference>